<evidence type="ECO:0000259" key="1">
    <source>
        <dbReference type="PROSITE" id="PS50043"/>
    </source>
</evidence>
<accession>A0ABW0WIM0</accession>
<evidence type="ECO:0000313" key="3">
    <source>
        <dbReference type="EMBL" id="MFC5658063.1"/>
    </source>
</evidence>
<dbReference type="InterPro" id="IPR000014">
    <property type="entry name" value="PAS"/>
</dbReference>
<protein>
    <submittedName>
        <fullName evidence="3">LuxR C-terminal-related transcriptional regulator</fullName>
    </submittedName>
</protein>
<dbReference type="InterPro" id="IPR035965">
    <property type="entry name" value="PAS-like_dom_sf"/>
</dbReference>
<dbReference type="InterPro" id="IPR000792">
    <property type="entry name" value="Tscrpt_reg_LuxR_C"/>
</dbReference>
<comment type="caution">
    <text evidence="3">The sequence shown here is derived from an EMBL/GenBank/DDBJ whole genome shotgun (WGS) entry which is preliminary data.</text>
</comment>
<dbReference type="Gene3D" id="3.30.450.20">
    <property type="entry name" value="PAS domain"/>
    <property type="match status" value="1"/>
</dbReference>
<dbReference type="InterPro" id="IPR016032">
    <property type="entry name" value="Sig_transdc_resp-reg_C-effctor"/>
</dbReference>
<dbReference type="SUPFAM" id="SSF46894">
    <property type="entry name" value="C-terminal effector domain of the bipartite response regulators"/>
    <property type="match status" value="1"/>
</dbReference>
<dbReference type="PROSITE" id="PS50112">
    <property type="entry name" value="PAS"/>
    <property type="match status" value="1"/>
</dbReference>
<dbReference type="PROSITE" id="PS50043">
    <property type="entry name" value="HTH_LUXR_2"/>
    <property type="match status" value="1"/>
</dbReference>
<dbReference type="CDD" id="cd00130">
    <property type="entry name" value="PAS"/>
    <property type="match status" value="1"/>
</dbReference>
<dbReference type="SUPFAM" id="SSF55785">
    <property type="entry name" value="PYP-like sensor domain (PAS domain)"/>
    <property type="match status" value="1"/>
</dbReference>
<gene>
    <name evidence="3" type="ORF">ACFP3J_21560</name>
</gene>
<dbReference type="SMART" id="SM00091">
    <property type="entry name" value="PAS"/>
    <property type="match status" value="1"/>
</dbReference>
<feature type="domain" description="HTH luxR-type" evidence="1">
    <location>
        <begin position="147"/>
        <end position="212"/>
    </location>
</feature>
<dbReference type="Pfam" id="PF00196">
    <property type="entry name" value="GerE"/>
    <property type="match status" value="1"/>
</dbReference>
<dbReference type="SMART" id="SM00421">
    <property type="entry name" value="HTH_LUXR"/>
    <property type="match status" value="1"/>
</dbReference>
<feature type="domain" description="PAS" evidence="2">
    <location>
        <begin position="42"/>
        <end position="94"/>
    </location>
</feature>
<keyword evidence="4" id="KW-1185">Reference proteome</keyword>
<dbReference type="Gene3D" id="1.10.10.10">
    <property type="entry name" value="Winged helix-like DNA-binding domain superfamily/Winged helix DNA-binding domain"/>
    <property type="match status" value="1"/>
</dbReference>
<organism evidence="3 4">
    <name type="scientific">Streptomyces nogalater</name>
    <dbReference type="NCBI Taxonomy" id="38314"/>
    <lineage>
        <taxon>Bacteria</taxon>
        <taxon>Bacillati</taxon>
        <taxon>Actinomycetota</taxon>
        <taxon>Actinomycetes</taxon>
        <taxon>Kitasatosporales</taxon>
        <taxon>Streptomycetaceae</taxon>
        <taxon>Streptomyces</taxon>
    </lineage>
</organism>
<sequence>MAIPGPASQEVPPAVADHHTTQRFSDICRSVFVQSGIIMAHLDPKLRISAANGPFCDQVGSLPAEVIGRDILDYLHPSMREKFRREFVRLADGHSARFADHVIALGAREEPFEGELTGIAVRGSASARVEVIVVLLRPSGAGSPKVASARDKLFSPVHASVLEGVAAGESTVQLASRLFLSRGGIEYHVASLLRKMKVSNRPALISKGYALGVFAVGEWPPRVRPEFIAS</sequence>
<evidence type="ECO:0000313" key="4">
    <source>
        <dbReference type="Proteomes" id="UP001596065"/>
    </source>
</evidence>
<reference evidence="4" key="1">
    <citation type="journal article" date="2019" name="Int. J. Syst. Evol. Microbiol.">
        <title>The Global Catalogue of Microorganisms (GCM) 10K type strain sequencing project: providing services to taxonomists for standard genome sequencing and annotation.</title>
        <authorList>
            <consortium name="The Broad Institute Genomics Platform"/>
            <consortium name="The Broad Institute Genome Sequencing Center for Infectious Disease"/>
            <person name="Wu L."/>
            <person name="Ma J."/>
        </authorList>
    </citation>
    <scope>NUCLEOTIDE SEQUENCE [LARGE SCALE GENOMIC DNA]</scope>
    <source>
        <strain evidence="4">KCTC 5701</strain>
    </source>
</reference>
<dbReference type="EMBL" id="JBHSOE010000038">
    <property type="protein sequence ID" value="MFC5658063.1"/>
    <property type="molecule type" value="Genomic_DNA"/>
</dbReference>
<evidence type="ECO:0000259" key="2">
    <source>
        <dbReference type="PROSITE" id="PS50112"/>
    </source>
</evidence>
<proteinExistence type="predicted"/>
<dbReference type="RefSeq" id="WP_344350151.1">
    <property type="nucleotide sequence ID" value="NZ_BAAASM010000034.1"/>
</dbReference>
<name>A0ABW0WIM0_STRNO</name>
<dbReference type="Proteomes" id="UP001596065">
    <property type="component" value="Unassembled WGS sequence"/>
</dbReference>
<dbReference type="Pfam" id="PF08448">
    <property type="entry name" value="PAS_4"/>
    <property type="match status" value="1"/>
</dbReference>
<dbReference type="InterPro" id="IPR036388">
    <property type="entry name" value="WH-like_DNA-bd_sf"/>
</dbReference>
<dbReference type="InterPro" id="IPR013656">
    <property type="entry name" value="PAS_4"/>
</dbReference>